<evidence type="ECO:0000259" key="11">
    <source>
        <dbReference type="PROSITE" id="PS50192"/>
    </source>
</evidence>
<dbReference type="RefSeq" id="XP_064481324.1">
    <property type="nucleotide sequence ID" value="XM_064625254.1"/>
</dbReference>
<dbReference type="GO" id="GO:0005794">
    <property type="term" value="C:Golgi apparatus"/>
    <property type="evidence" value="ECO:0007669"/>
    <property type="project" value="TreeGrafter"/>
</dbReference>
<accession>A0A2R5LHH0</accession>
<evidence type="ECO:0000256" key="4">
    <source>
        <dbReference type="ARBA" id="ARBA00022692"/>
    </source>
</evidence>
<evidence type="ECO:0000256" key="3">
    <source>
        <dbReference type="ARBA" id="ARBA00022448"/>
    </source>
</evidence>
<keyword evidence="8 10" id="KW-0472">Membrane</keyword>
<dbReference type="GO" id="GO:0005789">
    <property type="term" value="C:endoplasmic reticulum membrane"/>
    <property type="evidence" value="ECO:0007669"/>
    <property type="project" value="TreeGrafter"/>
</dbReference>
<dbReference type="GO" id="GO:0005829">
    <property type="term" value="C:cytosol"/>
    <property type="evidence" value="ECO:0007669"/>
    <property type="project" value="GOC"/>
</dbReference>
<dbReference type="PROSITE" id="PS50192">
    <property type="entry name" value="T_SNARE"/>
    <property type="match status" value="1"/>
</dbReference>
<feature type="transmembrane region" description="Helical" evidence="10">
    <location>
        <begin position="197"/>
        <end position="216"/>
    </location>
</feature>
<dbReference type="Pfam" id="PF05008">
    <property type="entry name" value="V-SNARE"/>
    <property type="match status" value="1"/>
</dbReference>
<evidence type="ECO:0000256" key="10">
    <source>
        <dbReference type="SAM" id="Phobius"/>
    </source>
</evidence>
<dbReference type="PANTHER" id="PTHR21230:SF89">
    <property type="entry name" value="VESICLE TRANSPORT THROUGH INTERACTION WITH T-SNARES HOMOLOG 1B"/>
    <property type="match status" value="1"/>
</dbReference>
<name>A0A2R5LHH0_9ACAR</name>
<dbReference type="CTD" id="10490"/>
<dbReference type="GO" id="GO:0016236">
    <property type="term" value="P:macroautophagy"/>
    <property type="evidence" value="ECO:0007669"/>
    <property type="project" value="TreeGrafter"/>
</dbReference>
<dbReference type="FunFam" id="1.20.5.110:FF:000002">
    <property type="entry name" value="Vesicle transport through interaction with t-SNAREsB"/>
    <property type="match status" value="1"/>
</dbReference>
<keyword evidence="6 10" id="KW-1133">Transmembrane helix</keyword>
<dbReference type="PANTHER" id="PTHR21230">
    <property type="entry name" value="VESICLE TRANSPORT V-SNARE PROTEIN VTI1-RELATED"/>
    <property type="match status" value="1"/>
</dbReference>
<reference evidence="12" key="1">
    <citation type="submission" date="2018-03" db="EMBL/GenBank/DDBJ databases">
        <title>The relapsing fever spirochete Borrelia turicatae persists in the highly oxidative environment of its soft-bodied tick vector.</title>
        <authorList>
            <person name="Bourret T.J."/>
            <person name="Boyle W.K."/>
            <person name="Valenzuela J.G."/>
            <person name="Oliveira F."/>
            <person name="Lopez J.E."/>
        </authorList>
    </citation>
    <scope>NUCLEOTIDE SEQUENCE</scope>
    <source>
        <strain evidence="12">Kansas strain/isolate</strain>
        <tissue evidence="12">Salivary glands</tissue>
    </source>
</reference>
<dbReference type="Gene3D" id="1.20.58.400">
    <property type="entry name" value="t-snare proteins"/>
    <property type="match status" value="1"/>
</dbReference>
<dbReference type="SUPFAM" id="SSF58038">
    <property type="entry name" value="SNARE fusion complex"/>
    <property type="match status" value="1"/>
</dbReference>
<comment type="subcellular location">
    <subcellularLocation>
        <location evidence="1">Membrane</location>
        <topology evidence="1">Single-pass type IV membrane protein</topology>
    </subcellularLocation>
</comment>
<dbReference type="Pfam" id="PF12352">
    <property type="entry name" value="V-SNARE_C"/>
    <property type="match status" value="1"/>
</dbReference>
<keyword evidence="4 10" id="KW-0812">Transmembrane</keyword>
<dbReference type="GO" id="GO:1903076">
    <property type="term" value="P:regulation of protein localization to plasma membrane"/>
    <property type="evidence" value="ECO:0007669"/>
    <property type="project" value="TreeGrafter"/>
</dbReference>
<dbReference type="GO" id="GO:0006891">
    <property type="term" value="P:intra-Golgi vesicle-mediated transport"/>
    <property type="evidence" value="ECO:0007669"/>
    <property type="project" value="TreeGrafter"/>
</dbReference>
<dbReference type="CDD" id="cd15890">
    <property type="entry name" value="SNARE_Vti1b"/>
    <property type="match status" value="1"/>
</dbReference>
<dbReference type="GeneID" id="135394492"/>
<dbReference type="GO" id="GO:0005484">
    <property type="term" value="F:SNAP receptor activity"/>
    <property type="evidence" value="ECO:0007669"/>
    <property type="project" value="TreeGrafter"/>
</dbReference>
<evidence type="ECO:0000256" key="6">
    <source>
        <dbReference type="ARBA" id="ARBA00022989"/>
    </source>
</evidence>
<dbReference type="InterPro" id="IPR007705">
    <property type="entry name" value="Vesicle_trsprt_v-SNARE_N"/>
</dbReference>
<dbReference type="KEGG" id="oti:135394492"/>
<keyword evidence="5" id="KW-0653">Protein transport</keyword>
<evidence type="ECO:0000256" key="1">
    <source>
        <dbReference type="ARBA" id="ARBA00004211"/>
    </source>
</evidence>
<dbReference type="InterPro" id="IPR038407">
    <property type="entry name" value="v-SNARE_N_sf"/>
</dbReference>
<proteinExistence type="inferred from homology"/>
<dbReference type="AlphaFoldDB" id="A0A2R5LHH0"/>
<dbReference type="GO" id="GO:0012507">
    <property type="term" value="C:ER to Golgi transport vesicle membrane"/>
    <property type="evidence" value="ECO:0007669"/>
    <property type="project" value="TreeGrafter"/>
</dbReference>
<feature type="coiled-coil region" evidence="9">
    <location>
        <begin position="32"/>
        <end position="59"/>
    </location>
</feature>
<dbReference type="Gene3D" id="1.20.5.110">
    <property type="match status" value="1"/>
</dbReference>
<comment type="similarity">
    <text evidence="2">Belongs to the VTI1 family.</text>
</comment>
<keyword evidence="3" id="KW-0813">Transport</keyword>
<evidence type="ECO:0000256" key="5">
    <source>
        <dbReference type="ARBA" id="ARBA00022927"/>
    </source>
</evidence>
<dbReference type="SUPFAM" id="SSF47661">
    <property type="entry name" value="t-snare proteins"/>
    <property type="match status" value="1"/>
</dbReference>
<dbReference type="InterPro" id="IPR010989">
    <property type="entry name" value="SNARE"/>
</dbReference>
<evidence type="ECO:0000256" key="8">
    <source>
        <dbReference type="ARBA" id="ARBA00023136"/>
    </source>
</evidence>
<protein>
    <submittedName>
        <fullName evidence="12">Putative vesicle transport through interaction with t-snares protein 1b</fullName>
    </submittedName>
</protein>
<organism evidence="12">
    <name type="scientific">Ornithodoros turicata</name>
    <dbReference type="NCBI Taxonomy" id="34597"/>
    <lineage>
        <taxon>Eukaryota</taxon>
        <taxon>Metazoa</taxon>
        <taxon>Ecdysozoa</taxon>
        <taxon>Arthropoda</taxon>
        <taxon>Chelicerata</taxon>
        <taxon>Arachnida</taxon>
        <taxon>Acari</taxon>
        <taxon>Parasitiformes</taxon>
        <taxon>Ixodida</taxon>
        <taxon>Ixodoidea</taxon>
        <taxon>Argasidae</taxon>
        <taxon>Ornithodorinae</taxon>
        <taxon>Ornithodoros</taxon>
    </lineage>
</organism>
<evidence type="ECO:0000313" key="12">
    <source>
        <dbReference type="EMBL" id="MBY08974.1"/>
    </source>
</evidence>
<evidence type="ECO:0000256" key="7">
    <source>
        <dbReference type="ARBA" id="ARBA00023054"/>
    </source>
</evidence>
<dbReference type="GO" id="GO:0042147">
    <property type="term" value="P:retrograde transport, endosome to Golgi"/>
    <property type="evidence" value="ECO:0007669"/>
    <property type="project" value="TreeGrafter"/>
</dbReference>
<dbReference type="GO" id="GO:0031902">
    <property type="term" value="C:late endosome membrane"/>
    <property type="evidence" value="ECO:0007669"/>
    <property type="project" value="TreeGrafter"/>
</dbReference>
<dbReference type="GO" id="GO:0031201">
    <property type="term" value="C:SNARE complex"/>
    <property type="evidence" value="ECO:0007669"/>
    <property type="project" value="TreeGrafter"/>
</dbReference>
<keyword evidence="7 9" id="KW-0175">Coiled coil</keyword>
<feature type="domain" description="T-SNARE coiled-coil homology" evidence="11">
    <location>
        <begin position="126"/>
        <end position="188"/>
    </location>
</feature>
<dbReference type="GO" id="GO:0006896">
    <property type="term" value="P:Golgi to vacuole transport"/>
    <property type="evidence" value="ECO:0007669"/>
    <property type="project" value="TreeGrafter"/>
</dbReference>
<sequence length="220" mass="25146">MTSEKFEDMEEDIKSLLDEISRKYDICIRAGGEDKKAALRDVERKLDQANRALQDLEQEARSAPHPYRVTMLSKSRKLKQDIISAERRFKALTSDRGLARQELLSPTTVIGDFGSDPQRSRLLQMNDTIQRTTDSVGRSIQVASETDQIGVAVGEELRSQRETLVRAKERLEEVDGNLTTSRKIIRTMYRRVITNKMILIVIIILELAILGGLLYWKLAR</sequence>
<dbReference type="InterPro" id="IPR000727">
    <property type="entry name" value="T_SNARE_dom"/>
</dbReference>
<dbReference type="EMBL" id="GGLE01004848">
    <property type="protein sequence ID" value="MBY08974.1"/>
    <property type="molecule type" value="Transcribed_RNA"/>
</dbReference>
<evidence type="ECO:0000256" key="2">
    <source>
        <dbReference type="ARBA" id="ARBA00006108"/>
    </source>
</evidence>
<dbReference type="GO" id="GO:0000149">
    <property type="term" value="F:SNARE binding"/>
    <property type="evidence" value="ECO:0007669"/>
    <property type="project" value="TreeGrafter"/>
</dbReference>
<evidence type="ECO:0000256" key="9">
    <source>
        <dbReference type="SAM" id="Coils"/>
    </source>
</evidence>
<dbReference type="GO" id="GO:0048280">
    <property type="term" value="P:vesicle fusion with Golgi apparatus"/>
    <property type="evidence" value="ECO:0007669"/>
    <property type="project" value="TreeGrafter"/>
</dbReference>
<dbReference type="GO" id="GO:0006886">
    <property type="term" value="P:intracellular protein transport"/>
    <property type="evidence" value="ECO:0007669"/>
    <property type="project" value="InterPro"/>
</dbReference>